<dbReference type="InterPro" id="IPR016195">
    <property type="entry name" value="Pol/histidinol_Pase-like"/>
</dbReference>
<dbReference type="InterPro" id="IPR004013">
    <property type="entry name" value="PHP_dom"/>
</dbReference>
<protein>
    <submittedName>
        <fullName evidence="2">PHP domain-containing protein</fullName>
    </submittedName>
</protein>
<evidence type="ECO:0000259" key="1">
    <source>
        <dbReference type="SMART" id="SM00481"/>
    </source>
</evidence>
<dbReference type="AlphaFoldDB" id="A0A662DIH2"/>
<dbReference type="SUPFAM" id="SSF89550">
    <property type="entry name" value="PHP domain-like"/>
    <property type="match status" value="1"/>
</dbReference>
<dbReference type="InterPro" id="IPR003141">
    <property type="entry name" value="Pol/His_phosphatase_N"/>
</dbReference>
<dbReference type="GO" id="GO:0008270">
    <property type="term" value="F:zinc ion binding"/>
    <property type="evidence" value="ECO:0007669"/>
    <property type="project" value="TreeGrafter"/>
</dbReference>
<reference evidence="2 3" key="1">
    <citation type="submission" date="2018-06" db="EMBL/GenBank/DDBJ databases">
        <title>Extensive metabolic versatility and redundancy in microbially diverse, dynamic hydrothermal sediments.</title>
        <authorList>
            <person name="Dombrowski N."/>
            <person name="Teske A."/>
            <person name="Baker B.J."/>
        </authorList>
    </citation>
    <scope>NUCLEOTIDE SEQUENCE [LARGE SCALE GENOMIC DNA]</scope>
    <source>
        <strain evidence="2">B3_G15</strain>
    </source>
</reference>
<name>A0A662DIH2_UNCAE</name>
<proteinExistence type="predicted"/>
<dbReference type="GO" id="GO:0005829">
    <property type="term" value="C:cytosol"/>
    <property type="evidence" value="ECO:0007669"/>
    <property type="project" value="TreeGrafter"/>
</dbReference>
<dbReference type="PANTHER" id="PTHR36928:SF1">
    <property type="entry name" value="PHOSPHATASE YCDX-RELATED"/>
    <property type="match status" value="1"/>
</dbReference>
<dbReference type="CDD" id="cd07432">
    <property type="entry name" value="PHP_HisPPase"/>
    <property type="match status" value="1"/>
</dbReference>
<organism evidence="2 3">
    <name type="scientific">Aerophobetes bacterium</name>
    <dbReference type="NCBI Taxonomy" id="2030807"/>
    <lineage>
        <taxon>Bacteria</taxon>
        <taxon>Candidatus Aerophobota</taxon>
    </lineage>
</organism>
<dbReference type="GO" id="GO:0042578">
    <property type="term" value="F:phosphoric ester hydrolase activity"/>
    <property type="evidence" value="ECO:0007669"/>
    <property type="project" value="TreeGrafter"/>
</dbReference>
<comment type="caution">
    <text evidence="2">The sequence shown here is derived from an EMBL/GenBank/DDBJ whole genome shotgun (WGS) entry which is preliminary data.</text>
</comment>
<dbReference type="EMBL" id="QMQA01000069">
    <property type="protein sequence ID" value="RLE13919.1"/>
    <property type="molecule type" value="Genomic_DNA"/>
</dbReference>
<evidence type="ECO:0000313" key="2">
    <source>
        <dbReference type="EMBL" id="RLE13919.1"/>
    </source>
</evidence>
<feature type="domain" description="Polymerase/histidinol phosphatase N-terminal" evidence="1">
    <location>
        <begin position="2"/>
        <end position="76"/>
    </location>
</feature>
<dbReference type="Gene3D" id="3.20.20.140">
    <property type="entry name" value="Metal-dependent hydrolases"/>
    <property type="match status" value="1"/>
</dbReference>
<dbReference type="InterPro" id="IPR050243">
    <property type="entry name" value="PHP_phosphatase"/>
</dbReference>
<gene>
    <name evidence="2" type="ORF">DRJ04_03370</name>
</gene>
<dbReference type="PANTHER" id="PTHR36928">
    <property type="entry name" value="PHOSPHATASE YCDX-RELATED"/>
    <property type="match status" value="1"/>
</dbReference>
<dbReference type="SMART" id="SM00481">
    <property type="entry name" value="POLIIIAc"/>
    <property type="match status" value="1"/>
</dbReference>
<accession>A0A662DIH2</accession>
<evidence type="ECO:0000313" key="3">
    <source>
        <dbReference type="Proteomes" id="UP000280417"/>
    </source>
</evidence>
<sequence length="217" mass="23724">MIDLHTHTLLSDGLLCPAEMVQRAKETGYRVLGITDHVDSTKLDWVIPTLVRFCEEINRVENSIKVIPGVELTHLPPSLIKSYASKARQKGAKIVIVHGETIIEPVPPGTNLAALKADVDILAHPGLIKDEEVKLAAEKGIYLEISARKGHCLTNGRIVSLAKKYGARLIINTDAHSPEDLIPLSRAEKILLGAGLEPEEVKRVLENSEKFVGNLSL</sequence>
<dbReference type="Proteomes" id="UP000280417">
    <property type="component" value="Unassembled WGS sequence"/>
</dbReference>
<dbReference type="Pfam" id="PF02811">
    <property type="entry name" value="PHP"/>
    <property type="match status" value="1"/>
</dbReference>
<dbReference type="NCBIfam" id="NF004981">
    <property type="entry name" value="PRK06361.1"/>
    <property type="match status" value="1"/>
</dbReference>